<name>A0A1V4ST07_9CLOT</name>
<proteinExistence type="predicted"/>
<protein>
    <submittedName>
        <fullName evidence="1">Pyridoxal phosphate phosphatase YbhA</fullName>
        <ecNumber evidence="1">3.1.3.74</ecNumber>
    </submittedName>
</protein>
<sequence length="262" mass="30471">MKILASDMDGTLVVNDEINPKDIQAIDELKKEGHKFVISTGRTLKGMDNIFQKYNVPYDYMVLCNGALIIDRDKKIIYRDSIKNEKIKKIIKAFEDKENIMMYMDDGENFYIIKNDNAKKNEIKFFDSINYTKISAQDAFKLEQDFIMASVFATDREVFRAIEAKKILDEILDEKESCRNEFFVDIIASGCSKGKGLEQLLKIENKEIEDLYAIGDSFNDISMFELTKNSYTFNRAEDEVKKHAQNNVDYIYEVVDDILNKR</sequence>
<dbReference type="EC" id="3.1.3.74" evidence="1"/>
<dbReference type="GO" id="GO:0005829">
    <property type="term" value="C:cytosol"/>
    <property type="evidence" value="ECO:0007669"/>
    <property type="project" value="TreeGrafter"/>
</dbReference>
<dbReference type="Gene3D" id="3.30.1240.10">
    <property type="match status" value="1"/>
</dbReference>
<organism evidence="1 2">
    <name type="scientific">Clostridium thermobutyricum DSM 4928</name>
    <dbReference type="NCBI Taxonomy" id="1121339"/>
    <lineage>
        <taxon>Bacteria</taxon>
        <taxon>Bacillati</taxon>
        <taxon>Bacillota</taxon>
        <taxon>Clostridia</taxon>
        <taxon>Eubacteriales</taxon>
        <taxon>Clostridiaceae</taxon>
        <taxon>Clostridium</taxon>
    </lineage>
</organism>
<dbReference type="PANTHER" id="PTHR10000:SF8">
    <property type="entry name" value="HAD SUPERFAMILY HYDROLASE-LIKE, TYPE 3"/>
    <property type="match status" value="1"/>
</dbReference>
<dbReference type="OrthoDB" id="306707at2"/>
<dbReference type="SFLD" id="SFLDS00003">
    <property type="entry name" value="Haloacid_Dehalogenase"/>
    <property type="match status" value="1"/>
</dbReference>
<keyword evidence="1" id="KW-0378">Hydrolase</keyword>
<dbReference type="RefSeq" id="WP_080023474.1">
    <property type="nucleotide sequence ID" value="NZ_LTAY01000059.1"/>
</dbReference>
<dbReference type="GO" id="GO:0000287">
    <property type="term" value="F:magnesium ion binding"/>
    <property type="evidence" value="ECO:0007669"/>
    <property type="project" value="TreeGrafter"/>
</dbReference>
<dbReference type="Gene3D" id="3.40.50.1000">
    <property type="entry name" value="HAD superfamily/HAD-like"/>
    <property type="match status" value="1"/>
</dbReference>
<dbReference type="Pfam" id="PF08282">
    <property type="entry name" value="Hydrolase_3"/>
    <property type="match status" value="1"/>
</dbReference>
<dbReference type="AlphaFoldDB" id="A0A1V4ST07"/>
<dbReference type="InterPro" id="IPR036412">
    <property type="entry name" value="HAD-like_sf"/>
</dbReference>
<dbReference type="SUPFAM" id="SSF56784">
    <property type="entry name" value="HAD-like"/>
    <property type="match status" value="1"/>
</dbReference>
<gene>
    <name evidence="1" type="primary">ybhA</name>
    <name evidence="1" type="ORF">CLTHE_22120</name>
</gene>
<dbReference type="InterPro" id="IPR000150">
    <property type="entry name" value="Cof"/>
</dbReference>
<dbReference type="InterPro" id="IPR023214">
    <property type="entry name" value="HAD_sf"/>
</dbReference>
<dbReference type="EMBL" id="LTAY01000059">
    <property type="protein sequence ID" value="OPX46974.1"/>
    <property type="molecule type" value="Genomic_DNA"/>
</dbReference>
<dbReference type="Proteomes" id="UP000191448">
    <property type="component" value="Unassembled WGS sequence"/>
</dbReference>
<accession>A0A1V4ST07</accession>
<reference evidence="1 2" key="1">
    <citation type="submission" date="2016-02" db="EMBL/GenBank/DDBJ databases">
        <title>Genome sequence of Clostridium thermobutyricum DSM 4928.</title>
        <authorList>
            <person name="Poehlein A."/>
            <person name="Daniel R."/>
        </authorList>
    </citation>
    <scope>NUCLEOTIDE SEQUENCE [LARGE SCALE GENOMIC DNA]</scope>
    <source>
        <strain evidence="1 2">DSM 4928</strain>
    </source>
</reference>
<dbReference type="GO" id="GO:0033883">
    <property type="term" value="F:pyridoxal phosphatase activity"/>
    <property type="evidence" value="ECO:0007669"/>
    <property type="project" value="UniProtKB-EC"/>
</dbReference>
<evidence type="ECO:0000313" key="2">
    <source>
        <dbReference type="Proteomes" id="UP000191448"/>
    </source>
</evidence>
<comment type="caution">
    <text evidence="1">The sequence shown here is derived from an EMBL/GenBank/DDBJ whole genome shotgun (WGS) entry which is preliminary data.</text>
</comment>
<dbReference type="PANTHER" id="PTHR10000">
    <property type="entry name" value="PHOSPHOSERINE PHOSPHATASE"/>
    <property type="match status" value="1"/>
</dbReference>
<dbReference type="NCBIfam" id="TIGR00099">
    <property type="entry name" value="Cof-subfamily"/>
    <property type="match status" value="1"/>
</dbReference>
<dbReference type="SFLD" id="SFLDG01140">
    <property type="entry name" value="C2.B:_Phosphomannomutase_and_P"/>
    <property type="match status" value="1"/>
</dbReference>
<dbReference type="NCBIfam" id="TIGR01484">
    <property type="entry name" value="HAD-SF-IIB"/>
    <property type="match status" value="1"/>
</dbReference>
<dbReference type="InterPro" id="IPR006379">
    <property type="entry name" value="HAD-SF_hydro_IIB"/>
</dbReference>
<evidence type="ECO:0000313" key="1">
    <source>
        <dbReference type="EMBL" id="OPX46974.1"/>
    </source>
</evidence>